<dbReference type="GO" id="GO:1990904">
    <property type="term" value="C:ribonucleoprotein complex"/>
    <property type="evidence" value="ECO:0007669"/>
    <property type="project" value="UniProtKB-KW"/>
</dbReference>
<dbReference type="EMBL" id="LT594499">
    <property type="protein sequence ID" value="SBT79522.1"/>
    <property type="molecule type" value="Genomic_DNA"/>
</dbReference>
<protein>
    <submittedName>
        <fullName evidence="5">50S ribosomal protein L9, mitochondrial, putative</fullName>
    </submittedName>
</protein>
<name>A0A1C3KZ44_PLAMA</name>
<dbReference type="InterPro" id="IPR036935">
    <property type="entry name" value="Ribosomal_bL9_N_sf"/>
</dbReference>
<dbReference type="AlphaFoldDB" id="A0A1C3KZ44"/>
<evidence type="ECO:0000256" key="1">
    <source>
        <dbReference type="ARBA" id="ARBA00010605"/>
    </source>
</evidence>
<dbReference type="Proteomes" id="UP000219799">
    <property type="component" value="Chromosome 11"/>
</dbReference>
<gene>
    <name evidence="5" type="primary">PmlGA01_110011600</name>
    <name evidence="5" type="ORF">PMLGA01_110011600</name>
</gene>
<dbReference type="GO" id="GO:0005840">
    <property type="term" value="C:ribosome"/>
    <property type="evidence" value="ECO:0007669"/>
    <property type="project" value="UniProtKB-KW"/>
</dbReference>
<evidence type="ECO:0000256" key="3">
    <source>
        <dbReference type="ARBA" id="ARBA00023274"/>
    </source>
</evidence>
<keyword evidence="3" id="KW-0687">Ribonucleoprotein</keyword>
<dbReference type="Gene3D" id="3.40.5.10">
    <property type="entry name" value="Ribosomal protein L9, N-terminal domain"/>
    <property type="match status" value="1"/>
</dbReference>
<dbReference type="GO" id="GO:0006412">
    <property type="term" value="P:translation"/>
    <property type="evidence" value="ECO:0007669"/>
    <property type="project" value="InterPro"/>
</dbReference>
<comment type="similarity">
    <text evidence="1">Belongs to the bacterial ribosomal protein bL9 family.</text>
</comment>
<dbReference type="PANTHER" id="PTHR21368">
    <property type="entry name" value="50S RIBOSOMAL PROTEIN L9"/>
    <property type="match status" value="1"/>
</dbReference>
<evidence type="ECO:0000256" key="2">
    <source>
        <dbReference type="ARBA" id="ARBA00022980"/>
    </source>
</evidence>
<dbReference type="InterPro" id="IPR000244">
    <property type="entry name" value="Ribosomal_bL9"/>
</dbReference>
<evidence type="ECO:0000259" key="4">
    <source>
        <dbReference type="Pfam" id="PF01281"/>
    </source>
</evidence>
<dbReference type="SUPFAM" id="SSF55658">
    <property type="entry name" value="L9 N-domain-like"/>
    <property type="match status" value="1"/>
</dbReference>
<keyword evidence="2 5" id="KW-0689">Ribosomal protein</keyword>
<feature type="domain" description="Ribosomal protein L9" evidence="4">
    <location>
        <begin position="42"/>
        <end position="84"/>
    </location>
</feature>
<dbReference type="InterPro" id="IPR009027">
    <property type="entry name" value="Ribosomal_bL9/RNase_H1_N"/>
</dbReference>
<sequence>MFGIKAFLNLQKFFMSSYLNYNKYTIKRKTYIAAVESKYTYIVLLNNVSHIGEKGEIIKVKRGYARNLIKDRRAVYATYENIDSYADKEKYKRTQQVHIKKGVEIKKDFEKYFTHLKNIDITIYLDVYKYTNDVSYNLYDFFNYVSNNYELDLTCQNLHKINYYKTMKHYNNNIYEQIYSDISNPNDLIIQNNVIFKYTGIYVIYYFLLMPNAKFLNEILFRIGSLQEYEMLKSEKKDKKMDIVYKIN</sequence>
<dbReference type="VEuPathDB" id="PlasmoDB:PmUG01_11022800"/>
<proteinExistence type="inferred from homology"/>
<organism evidence="5 6">
    <name type="scientific">Plasmodium malariae</name>
    <dbReference type="NCBI Taxonomy" id="5858"/>
    <lineage>
        <taxon>Eukaryota</taxon>
        <taxon>Sar</taxon>
        <taxon>Alveolata</taxon>
        <taxon>Apicomplexa</taxon>
        <taxon>Aconoidasida</taxon>
        <taxon>Haemosporida</taxon>
        <taxon>Plasmodiidae</taxon>
        <taxon>Plasmodium</taxon>
        <taxon>Plasmodium (Plasmodium)</taxon>
    </lineage>
</organism>
<dbReference type="Pfam" id="PF01281">
    <property type="entry name" value="Ribosomal_L9_N"/>
    <property type="match status" value="1"/>
</dbReference>
<dbReference type="InterPro" id="IPR020070">
    <property type="entry name" value="Ribosomal_bL9_N"/>
</dbReference>
<reference evidence="5 6" key="1">
    <citation type="submission" date="2016-06" db="EMBL/GenBank/DDBJ databases">
        <authorList>
            <consortium name="Pathogen Informatics"/>
        </authorList>
    </citation>
    <scope>NUCLEOTIDE SEQUENCE [LARGE SCALE GENOMIC DNA]</scope>
    <source>
        <strain evidence="5">PmlGA01</strain>
    </source>
</reference>
<dbReference type="GO" id="GO:0003735">
    <property type="term" value="F:structural constituent of ribosome"/>
    <property type="evidence" value="ECO:0007669"/>
    <property type="project" value="InterPro"/>
</dbReference>
<evidence type="ECO:0000313" key="6">
    <source>
        <dbReference type="Proteomes" id="UP000219799"/>
    </source>
</evidence>
<evidence type="ECO:0000313" key="5">
    <source>
        <dbReference type="EMBL" id="SBT79522.1"/>
    </source>
</evidence>
<accession>A0A1C3KZ44</accession>